<keyword evidence="4 5" id="KW-0472">Membrane</keyword>
<feature type="transmembrane region" description="Helical" evidence="5">
    <location>
        <begin position="308"/>
        <end position="327"/>
    </location>
</feature>
<keyword evidence="3 5" id="KW-1133">Transmembrane helix</keyword>
<sequence length="439" mass="47869">MKPFTEESPAYHAAVEKNYRHNFVIGVLDGTFFWLGASFIASGVILPLFVSRLTDNPLLIGLVAVINSAGFLLPQLFTVNWVQQLAIKKDLPIKVGLFSERLPIFLLPIAMAVLVPRAPKVALAVFLLLYAWHSLGAGLIGVAWQDMIAKVIPVRRRGFYMGLTNFGGTATGVVGAAFAAWLLGRYVFPTGYVYSFALAGVFIFISWLFIAQTREVPLIHNEEPVSHRKFWGSLPALLRRDGNFRAFLITQVVMSTAAMGWGYQAVFAAQRWNLPDSQTGALTSAILIGQSLANLAFGPLADRKGYKIILEIGVLALAGSFLITLFAPGPGWLWLAFGLRGVNQAVVLLIMMFVLEFSAAGVRPTYIGLSNTVSGIASALAPLLGGWLALSFGYLPVFWISILMGLVGWVLLRFWVIEPRRQNASAPAVSPQPSHQPPQ</sequence>
<dbReference type="InterPro" id="IPR020846">
    <property type="entry name" value="MFS_dom"/>
</dbReference>
<proteinExistence type="predicted"/>
<feature type="transmembrane region" description="Helical" evidence="5">
    <location>
        <begin position="367"/>
        <end position="390"/>
    </location>
</feature>
<dbReference type="Proteomes" id="UP000050501">
    <property type="component" value="Unassembled WGS sequence"/>
</dbReference>
<dbReference type="Gene3D" id="1.20.1250.20">
    <property type="entry name" value="MFS general substrate transporter like domains"/>
    <property type="match status" value="2"/>
</dbReference>
<feature type="domain" description="Major facilitator superfamily (MFS) profile" evidence="6">
    <location>
        <begin position="192"/>
        <end position="439"/>
    </location>
</feature>
<feature type="transmembrane region" description="Helical" evidence="5">
    <location>
        <begin position="95"/>
        <end position="115"/>
    </location>
</feature>
<evidence type="ECO:0000313" key="8">
    <source>
        <dbReference type="Proteomes" id="UP000050501"/>
    </source>
</evidence>
<keyword evidence="2 5" id="KW-0812">Transmembrane</keyword>
<reference evidence="7 8" key="1">
    <citation type="submission" date="2015-07" db="EMBL/GenBank/DDBJ databases">
        <title>Genome sequence of Levilinea saccharolytica DSM 16555.</title>
        <authorList>
            <person name="Hemp J."/>
            <person name="Ward L.M."/>
            <person name="Pace L.A."/>
            <person name="Fischer W.W."/>
        </authorList>
    </citation>
    <scope>NUCLEOTIDE SEQUENCE [LARGE SCALE GENOMIC DNA]</scope>
    <source>
        <strain evidence="7 8">KIBI-1</strain>
    </source>
</reference>
<gene>
    <name evidence="7" type="ORF">ADN01_12475</name>
</gene>
<dbReference type="InterPro" id="IPR036259">
    <property type="entry name" value="MFS_trans_sf"/>
</dbReference>
<accession>A0A0P6XCE9</accession>
<dbReference type="RefSeq" id="WP_062418112.1">
    <property type="nucleotide sequence ID" value="NZ_DF967974.1"/>
</dbReference>
<protein>
    <recommendedName>
        <fullName evidence="6">Major facilitator superfamily (MFS) profile domain-containing protein</fullName>
    </recommendedName>
</protein>
<evidence type="ECO:0000259" key="6">
    <source>
        <dbReference type="PROSITE" id="PS50850"/>
    </source>
</evidence>
<evidence type="ECO:0000256" key="2">
    <source>
        <dbReference type="ARBA" id="ARBA00022692"/>
    </source>
</evidence>
<feature type="transmembrane region" description="Helical" evidence="5">
    <location>
        <begin position="23"/>
        <end position="46"/>
    </location>
</feature>
<dbReference type="InterPro" id="IPR052528">
    <property type="entry name" value="Sugar_transport-like"/>
</dbReference>
<keyword evidence="8" id="KW-1185">Reference proteome</keyword>
<dbReference type="STRING" id="229921.ADN01_12475"/>
<evidence type="ECO:0000256" key="5">
    <source>
        <dbReference type="SAM" id="Phobius"/>
    </source>
</evidence>
<dbReference type="AlphaFoldDB" id="A0A0P6XCE9"/>
<dbReference type="EMBL" id="LGCM01000043">
    <property type="protein sequence ID" value="KPL80078.1"/>
    <property type="molecule type" value="Genomic_DNA"/>
</dbReference>
<dbReference type="PANTHER" id="PTHR23526">
    <property type="entry name" value="INTEGRAL MEMBRANE TRANSPORT PROTEIN-RELATED"/>
    <property type="match status" value="1"/>
</dbReference>
<organism evidence="7 8">
    <name type="scientific">Levilinea saccharolytica</name>
    <dbReference type="NCBI Taxonomy" id="229921"/>
    <lineage>
        <taxon>Bacteria</taxon>
        <taxon>Bacillati</taxon>
        <taxon>Chloroflexota</taxon>
        <taxon>Anaerolineae</taxon>
        <taxon>Anaerolineales</taxon>
        <taxon>Anaerolineaceae</taxon>
        <taxon>Levilinea</taxon>
    </lineage>
</organism>
<feature type="transmembrane region" description="Helical" evidence="5">
    <location>
        <begin position="396"/>
        <end position="416"/>
    </location>
</feature>
<feature type="transmembrane region" description="Helical" evidence="5">
    <location>
        <begin position="165"/>
        <end position="186"/>
    </location>
</feature>
<feature type="transmembrane region" description="Helical" evidence="5">
    <location>
        <begin position="192"/>
        <end position="210"/>
    </location>
</feature>
<comment type="subcellular location">
    <subcellularLocation>
        <location evidence="1">Cell membrane</location>
        <topology evidence="1">Multi-pass membrane protein</topology>
    </subcellularLocation>
</comment>
<feature type="transmembrane region" description="Helical" evidence="5">
    <location>
        <begin position="121"/>
        <end position="144"/>
    </location>
</feature>
<dbReference type="SUPFAM" id="SSF103473">
    <property type="entry name" value="MFS general substrate transporter"/>
    <property type="match status" value="1"/>
</dbReference>
<dbReference type="PANTHER" id="PTHR23526:SF1">
    <property type="entry name" value="MAJOR FACILITATOR SUPERFAMILY MFS_1"/>
    <property type="match status" value="1"/>
</dbReference>
<evidence type="ECO:0000256" key="1">
    <source>
        <dbReference type="ARBA" id="ARBA00004651"/>
    </source>
</evidence>
<evidence type="ECO:0000256" key="4">
    <source>
        <dbReference type="ARBA" id="ARBA00023136"/>
    </source>
</evidence>
<dbReference type="PROSITE" id="PS50850">
    <property type="entry name" value="MFS"/>
    <property type="match status" value="1"/>
</dbReference>
<name>A0A0P6XCE9_9CHLR</name>
<dbReference type="Pfam" id="PF07690">
    <property type="entry name" value="MFS_1"/>
    <property type="match status" value="1"/>
</dbReference>
<evidence type="ECO:0000313" key="7">
    <source>
        <dbReference type="EMBL" id="KPL80078.1"/>
    </source>
</evidence>
<feature type="transmembrane region" description="Helical" evidence="5">
    <location>
        <begin position="58"/>
        <end position="83"/>
    </location>
</feature>
<evidence type="ECO:0000256" key="3">
    <source>
        <dbReference type="ARBA" id="ARBA00022989"/>
    </source>
</evidence>
<feature type="transmembrane region" description="Helical" evidence="5">
    <location>
        <begin position="246"/>
        <end position="269"/>
    </location>
</feature>
<dbReference type="InterPro" id="IPR011701">
    <property type="entry name" value="MFS"/>
</dbReference>
<feature type="transmembrane region" description="Helical" evidence="5">
    <location>
        <begin position="281"/>
        <end position="301"/>
    </location>
</feature>
<comment type="caution">
    <text evidence="7">The sequence shown here is derived from an EMBL/GenBank/DDBJ whole genome shotgun (WGS) entry which is preliminary data.</text>
</comment>
<dbReference type="GO" id="GO:0005886">
    <property type="term" value="C:plasma membrane"/>
    <property type="evidence" value="ECO:0007669"/>
    <property type="project" value="UniProtKB-SubCell"/>
</dbReference>
<dbReference type="GO" id="GO:0022857">
    <property type="term" value="F:transmembrane transporter activity"/>
    <property type="evidence" value="ECO:0007669"/>
    <property type="project" value="InterPro"/>
</dbReference>